<reference evidence="10 12" key="1">
    <citation type="submission" date="2016-10" db="EMBL/GenBank/DDBJ databases">
        <authorList>
            <person name="de Groot N.N."/>
        </authorList>
    </citation>
    <scope>NUCLEOTIDE SEQUENCE [LARGE SCALE GENOMIC DNA]</scope>
    <source>
        <strain evidence="10 12">WG14</strain>
    </source>
</reference>
<dbReference type="Proteomes" id="UP000297288">
    <property type="component" value="Unassembled WGS sequence"/>
</dbReference>
<dbReference type="EMBL" id="FMYV01000005">
    <property type="protein sequence ID" value="SDC61393.1"/>
    <property type="molecule type" value="Genomic_DNA"/>
</dbReference>
<keyword evidence="4 11" id="KW-0378">Hydrolase</keyword>
<feature type="binding site" evidence="9">
    <location>
        <position position="125"/>
    </location>
    <ligand>
        <name>substrate</name>
    </ligand>
</feature>
<dbReference type="GO" id="GO:0005829">
    <property type="term" value="C:cytosol"/>
    <property type="evidence" value="ECO:0007669"/>
    <property type="project" value="TreeGrafter"/>
</dbReference>
<comment type="similarity">
    <text evidence="2 7">Belongs to the FBPase class 2 family.</text>
</comment>
<dbReference type="PIRSF" id="PIRSF004532">
    <property type="entry name" value="GlpX"/>
    <property type="match status" value="1"/>
</dbReference>
<dbReference type="Gene3D" id="3.30.540.10">
    <property type="entry name" value="Fructose-1,6-Bisphosphatase, subunit A, domain 1"/>
    <property type="match status" value="1"/>
</dbReference>
<evidence type="ECO:0000256" key="8">
    <source>
        <dbReference type="PIRSR" id="PIRSR004532-1"/>
    </source>
</evidence>
<evidence type="ECO:0000256" key="1">
    <source>
        <dbReference type="ARBA" id="ARBA00001273"/>
    </source>
</evidence>
<dbReference type="CDD" id="cd01516">
    <property type="entry name" value="FBPase_glpX"/>
    <property type="match status" value="1"/>
</dbReference>
<evidence type="ECO:0000313" key="11">
    <source>
        <dbReference type="EMBL" id="TGG87275.1"/>
    </source>
</evidence>
<evidence type="ECO:0000256" key="3">
    <source>
        <dbReference type="ARBA" id="ARBA00022723"/>
    </source>
</evidence>
<evidence type="ECO:0000256" key="5">
    <source>
        <dbReference type="ARBA" id="ARBA00023211"/>
    </source>
</evidence>
<keyword evidence="5 8" id="KW-0464">Manganese</keyword>
<dbReference type="GO" id="GO:0006071">
    <property type="term" value="P:glycerol metabolic process"/>
    <property type="evidence" value="ECO:0007669"/>
    <property type="project" value="InterPro"/>
</dbReference>
<name>A0A1G6N0P8_9BACT</name>
<comment type="cofactor">
    <cofactor evidence="8">
        <name>Mn(2+)</name>
        <dbReference type="ChEBI" id="CHEBI:29035"/>
    </cofactor>
</comment>
<evidence type="ECO:0000256" key="2">
    <source>
        <dbReference type="ARBA" id="ARBA00008989"/>
    </source>
</evidence>
<protein>
    <recommendedName>
        <fullName evidence="7">Fructose-1,6-bisphosphatase</fullName>
    </recommendedName>
</protein>
<dbReference type="Pfam" id="PF03320">
    <property type="entry name" value="FBPase_glpX"/>
    <property type="match status" value="1"/>
</dbReference>
<feature type="binding site" evidence="8">
    <location>
        <position position="37"/>
    </location>
    <ligand>
        <name>Mn(2+)</name>
        <dbReference type="ChEBI" id="CHEBI:29035"/>
        <label>1</label>
    </ligand>
</feature>
<dbReference type="PANTHER" id="PTHR30447:SF0">
    <property type="entry name" value="FRUCTOSE-1,6-BISPHOSPHATASE 1 CLASS 2-RELATED"/>
    <property type="match status" value="1"/>
</dbReference>
<comment type="catalytic activity">
    <reaction evidence="1">
        <text>beta-D-fructose 1,6-bisphosphate + H2O = beta-D-fructose 6-phosphate + phosphate</text>
        <dbReference type="Rhea" id="RHEA:11064"/>
        <dbReference type="ChEBI" id="CHEBI:15377"/>
        <dbReference type="ChEBI" id="CHEBI:32966"/>
        <dbReference type="ChEBI" id="CHEBI:43474"/>
        <dbReference type="ChEBI" id="CHEBI:57634"/>
        <dbReference type="EC" id="3.1.3.11"/>
    </reaction>
</comment>
<feature type="binding site" evidence="8">
    <location>
        <position position="61"/>
    </location>
    <ligand>
        <name>Mn(2+)</name>
        <dbReference type="ChEBI" id="CHEBI:29035"/>
        <label>1</label>
    </ligand>
</feature>
<dbReference type="AlphaFoldDB" id="A0A1G6N0P8"/>
<evidence type="ECO:0000256" key="9">
    <source>
        <dbReference type="PIRSR" id="PIRSR004532-2"/>
    </source>
</evidence>
<feature type="binding site" evidence="9">
    <location>
        <begin position="170"/>
        <end position="172"/>
    </location>
    <ligand>
        <name>substrate</name>
    </ligand>
</feature>
<keyword evidence="6 7" id="KW-0119">Carbohydrate metabolism</keyword>
<dbReference type="PANTHER" id="PTHR30447">
    <property type="entry name" value="FRUCTOSE-1,6-BISPHOSPHATASE CLASS 2"/>
    <property type="match status" value="1"/>
</dbReference>
<evidence type="ECO:0000313" key="12">
    <source>
        <dbReference type="Proteomes" id="UP000199322"/>
    </source>
</evidence>
<feature type="binding site" evidence="9">
    <location>
        <position position="216"/>
    </location>
    <ligand>
        <name>substrate</name>
    </ligand>
</feature>
<dbReference type="NCBIfam" id="TIGR00330">
    <property type="entry name" value="glpX"/>
    <property type="match status" value="1"/>
</dbReference>
<dbReference type="Proteomes" id="UP000199322">
    <property type="component" value="Unassembled WGS sequence"/>
</dbReference>
<feature type="binding site" evidence="8">
    <location>
        <position position="219"/>
    </location>
    <ligand>
        <name>Mn(2+)</name>
        <dbReference type="ChEBI" id="CHEBI:29035"/>
        <label>2</label>
    </ligand>
</feature>
<dbReference type="GO" id="GO:0006094">
    <property type="term" value="P:gluconeogenesis"/>
    <property type="evidence" value="ECO:0007669"/>
    <property type="project" value="InterPro"/>
</dbReference>
<dbReference type="GO" id="GO:0042132">
    <property type="term" value="F:fructose 1,6-bisphosphate 1-phosphatase activity"/>
    <property type="evidence" value="ECO:0007669"/>
    <property type="project" value="UniProtKB-EC"/>
</dbReference>
<dbReference type="GO" id="GO:0046872">
    <property type="term" value="F:metal ion binding"/>
    <property type="evidence" value="ECO:0007669"/>
    <property type="project" value="UniProtKB-KW"/>
</dbReference>
<feature type="binding site" evidence="8">
    <location>
        <position position="94"/>
    </location>
    <ligand>
        <name>Mn(2+)</name>
        <dbReference type="ChEBI" id="CHEBI:29035"/>
        <label>2</label>
    </ligand>
</feature>
<feature type="binding site" evidence="9">
    <location>
        <begin position="192"/>
        <end position="194"/>
    </location>
    <ligand>
        <name>substrate</name>
    </ligand>
</feature>
<gene>
    <name evidence="11" type="primary">glpX</name>
    <name evidence="11" type="ORF">E4650_08190</name>
    <name evidence="10" type="ORF">SAMN04488588_1454</name>
</gene>
<dbReference type="OrthoDB" id="9779353at2"/>
<dbReference type="EMBL" id="SRME01000005">
    <property type="protein sequence ID" value="TGG87275.1"/>
    <property type="molecule type" value="Genomic_DNA"/>
</dbReference>
<dbReference type="SUPFAM" id="SSF56655">
    <property type="entry name" value="Carbohydrate phosphatase"/>
    <property type="match status" value="1"/>
</dbReference>
<keyword evidence="3 8" id="KW-0479">Metal-binding</keyword>
<dbReference type="GO" id="GO:0030388">
    <property type="term" value="P:fructose 1,6-bisphosphate metabolic process"/>
    <property type="evidence" value="ECO:0007669"/>
    <property type="project" value="TreeGrafter"/>
</dbReference>
<dbReference type="RefSeq" id="WP_091404197.1">
    <property type="nucleotide sequence ID" value="NZ_FMYV01000005.1"/>
</dbReference>
<dbReference type="STRING" id="28234.SAMN04488588_1454"/>
<evidence type="ECO:0000256" key="7">
    <source>
        <dbReference type="PIRNR" id="PIRNR004532"/>
    </source>
</evidence>
<feature type="binding site" evidence="9">
    <location>
        <begin position="94"/>
        <end position="96"/>
    </location>
    <ligand>
        <name>substrate</name>
    </ligand>
</feature>
<accession>A0A1G6N0P8</accession>
<evidence type="ECO:0000256" key="4">
    <source>
        <dbReference type="ARBA" id="ARBA00022801"/>
    </source>
</evidence>
<evidence type="ECO:0000313" key="10">
    <source>
        <dbReference type="EMBL" id="SDC61393.1"/>
    </source>
</evidence>
<proteinExistence type="inferred from homology"/>
<sequence length="353" mass="38842">MAKELYPEITLDLVRVTEAASLMSSLYLGFGNKEAVDGAAVDAMRGMLDYIDIKGRVVIGEGEKDEAPMLYYGEKVGMWDDESIEMDIAVDPIDGTRLVAYGLPNALSVMVGAENDKILCLPTFYSYKLAVGPELKGKLDLNASLKENIKVAAAILGLPISELTVVVLNRERHRKIIDEIREIGARIKLIGDGDIAGAIATCMPESGVNMYVGIGGSPEAILAAAALRTLGGEMQLKIWPRDEEERKKINLEEWDLNRIYITEELVGGEHVIFAATGVTDGDFLKGVKYIKGKAITESIVMRTSSETVRRITTYHDLKKKKIRIKSLDGDEKFINLNKIEDEGTSILKNKLFS</sequence>
<dbReference type="Gene3D" id="3.40.190.90">
    <property type="match status" value="1"/>
</dbReference>
<evidence type="ECO:0000313" key="13">
    <source>
        <dbReference type="Proteomes" id="UP000297288"/>
    </source>
</evidence>
<organism evidence="10 12">
    <name type="scientific">Geotoga petraea</name>
    <dbReference type="NCBI Taxonomy" id="28234"/>
    <lineage>
        <taxon>Bacteria</taxon>
        <taxon>Thermotogati</taxon>
        <taxon>Thermotogota</taxon>
        <taxon>Thermotogae</taxon>
        <taxon>Petrotogales</taxon>
        <taxon>Petrotogaceae</taxon>
        <taxon>Geotoga</taxon>
    </lineage>
</organism>
<evidence type="ECO:0000256" key="6">
    <source>
        <dbReference type="ARBA" id="ARBA00023277"/>
    </source>
</evidence>
<dbReference type="InterPro" id="IPR004464">
    <property type="entry name" value="FBPase_class-2/SBPase"/>
</dbReference>
<feature type="binding site" evidence="8">
    <location>
        <position position="91"/>
    </location>
    <ligand>
        <name>Mn(2+)</name>
        <dbReference type="ChEBI" id="CHEBI:29035"/>
        <label>2</label>
    </ligand>
</feature>
<keyword evidence="12" id="KW-1185">Reference proteome</keyword>
<reference evidence="11 13" key="2">
    <citation type="submission" date="2019-04" db="EMBL/GenBank/DDBJ databases">
        <title>Draft genome sequence data and analysis of a Fermenting Bacterium, Geotoga petraea strain HO-Geo1, isolated from heavy-oil petroleum reservoir in Russia.</title>
        <authorList>
            <person name="Grouzdev D.S."/>
            <person name="Semenova E.M."/>
            <person name="Sokolova D.S."/>
            <person name="Tourova T.P."/>
            <person name="Poltaraus A.B."/>
            <person name="Nazina T.N."/>
        </authorList>
    </citation>
    <scope>NUCLEOTIDE SEQUENCE [LARGE SCALE GENOMIC DNA]</scope>
    <source>
        <strain evidence="11 13">HO-Geo1</strain>
    </source>
</reference>